<evidence type="ECO:0000256" key="2">
    <source>
        <dbReference type="ARBA" id="ARBA00007053"/>
    </source>
</evidence>
<comment type="similarity">
    <text evidence="2">Belongs to the MGM101 family.</text>
</comment>
<organism evidence="11 12">
    <name type="scientific">Saitozyma podzolica</name>
    <dbReference type="NCBI Taxonomy" id="1890683"/>
    <lineage>
        <taxon>Eukaryota</taxon>
        <taxon>Fungi</taxon>
        <taxon>Dikarya</taxon>
        <taxon>Basidiomycota</taxon>
        <taxon>Agaricomycotina</taxon>
        <taxon>Tremellomycetes</taxon>
        <taxon>Tremellales</taxon>
        <taxon>Trimorphomycetaceae</taxon>
        <taxon>Saitozyma</taxon>
    </lineage>
</organism>
<feature type="compositionally biased region" description="Polar residues" evidence="10">
    <location>
        <begin position="1"/>
        <end position="13"/>
    </location>
</feature>
<evidence type="ECO:0000313" key="11">
    <source>
        <dbReference type="EMBL" id="RSH91808.1"/>
    </source>
</evidence>
<dbReference type="GO" id="GO:0036297">
    <property type="term" value="P:interstrand cross-link repair"/>
    <property type="evidence" value="ECO:0007669"/>
    <property type="project" value="TreeGrafter"/>
</dbReference>
<dbReference type="PANTHER" id="PTHR31404:SF0">
    <property type="entry name" value="MITOCHONDRIAL GENOME MAINTENANCE PROTEIN MGM101"/>
    <property type="match status" value="1"/>
</dbReference>
<sequence>MAPTSRLVSSTLHSARPLTRALHTTPSRLAVPAAASAPSTSSSASPGSTKPTSRVYVRKTAVPAARAVSARAAPPTTASSTPPLTPTSTSTSPNAIRPVSASHKIVDEYAYMDLETYTDPLAEIDDYAHLAPPAYARSTNRASSASGGSHHIEGPTPTASPPLTSLPSKGYTPLPDATTQRSPGISGEVSAPAGNDWSTSFQGLSERPFGKEVAEALLRPLDPEDVEVKPDGLLYLPEIKYRRTLNAAFGPGGWGLAPRGETNVGPRIVSREWGLVCLGRLVSIARGEQEYFDPSGIPTATEACKSNALMRCCKDLGIASELWDPRFIREFKEKYCVEAMVEHVTQKKKRKLWRKKSAKFDYPYKELK</sequence>
<gene>
    <name evidence="11" type="ORF">EHS25_009178</name>
</gene>
<keyword evidence="7" id="KW-0496">Mitochondrion</keyword>
<keyword evidence="4" id="KW-0227">DNA damage</keyword>
<evidence type="ECO:0000256" key="3">
    <source>
        <dbReference type="ARBA" id="ARBA00013628"/>
    </source>
</evidence>
<evidence type="ECO:0000256" key="9">
    <source>
        <dbReference type="ARBA" id="ARBA00023271"/>
    </source>
</evidence>
<evidence type="ECO:0000256" key="7">
    <source>
        <dbReference type="ARBA" id="ARBA00023128"/>
    </source>
</evidence>
<feature type="compositionally biased region" description="Low complexity" evidence="10">
    <location>
        <begin position="60"/>
        <end position="93"/>
    </location>
</feature>
<keyword evidence="12" id="KW-1185">Reference proteome</keyword>
<evidence type="ECO:0000256" key="10">
    <source>
        <dbReference type="SAM" id="MobiDB-lite"/>
    </source>
</evidence>
<feature type="compositionally biased region" description="Low complexity" evidence="10">
    <location>
        <begin position="155"/>
        <end position="168"/>
    </location>
</feature>
<dbReference type="GO" id="GO:0000262">
    <property type="term" value="C:mitochondrial chromosome"/>
    <property type="evidence" value="ECO:0007669"/>
    <property type="project" value="InterPro"/>
</dbReference>
<dbReference type="EMBL" id="RSCD01000007">
    <property type="protein sequence ID" value="RSH91808.1"/>
    <property type="molecule type" value="Genomic_DNA"/>
</dbReference>
<reference evidence="11 12" key="1">
    <citation type="submission" date="2018-11" db="EMBL/GenBank/DDBJ databases">
        <title>Genome sequence of Saitozyma podzolica DSM 27192.</title>
        <authorList>
            <person name="Aliyu H."/>
            <person name="Gorte O."/>
            <person name="Ochsenreither K."/>
        </authorList>
    </citation>
    <scope>NUCLEOTIDE SEQUENCE [LARGE SCALE GENOMIC DNA]</scope>
    <source>
        <strain evidence="11 12">DSM 27192</strain>
    </source>
</reference>
<feature type="compositionally biased region" description="Polar residues" evidence="10">
    <location>
        <begin position="138"/>
        <end position="147"/>
    </location>
</feature>
<dbReference type="GO" id="GO:0000725">
    <property type="term" value="P:recombinational repair"/>
    <property type="evidence" value="ECO:0007669"/>
    <property type="project" value="TreeGrafter"/>
</dbReference>
<dbReference type="Proteomes" id="UP000279259">
    <property type="component" value="Unassembled WGS sequence"/>
</dbReference>
<comment type="caution">
    <text evidence="11">The sequence shown here is derived from an EMBL/GenBank/DDBJ whole genome shotgun (WGS) entry which is preliminary data.</text>
</comment>
<comment type="subcellular location">
    <subcellularLocation>
        <location evidence="1">Mitochondrion matrix</location>
        <location evidence="1">Mitochondrion nucleoid</location>
    </subcellularLocation>
</comment>
<name>A0A427YL20_9TREE</name>
<keyword evidence="9" id="KW-1135">Mitochondrion nucleoid</keyword>
<feature type="compositionally biased region" description="Low complexity" evidence="10">
    <location>
        <begin position="26"/>
        <end position="53"/>
    </location>
</feature>
<feature type="region of interest" description="Disordered" evidence="10">
    <location>
        <begin position="138"/>
        <end position="198"/>
    </location>
</feature>
<dbReference type="AlphaFoldDB" id="A0A427YL20"/>
<dbReference type="OrthoDB" id="17164at2759"/>
<dbReference type="STRING" id="1890683.A0A427YL20"/>
<protein>
    <recommendedName>
        <fullName evidence="3">Mitochondrial genome maintenance protein MGM101</fullName>
    </recommendedName>
</protein>
<dbReference type="GO" id="GO:0003697">
    <property type="term" value="F:single-stranded DNA binding"/>
    <property type="evidence" value="ECO:0007669"/>
    <property type="project" value="InterPro"/>
</dbReference>
<proteinExistence type="inferred from homology"/>
<evidence type="ECO:0000256" key="4">
    <source>
        <dbReference type="ARBA" id="ARBA00022763"/>
    </source>
</evidence>
<keyword evidence="6" id="KW-0238">DNA-binding</keyword>
<dbReference type="Pfam" id="PF06420">
    <property type="entry name" value="Mgm101p"/>
    <property type="match status" value="1"/>
</dbReference>
<dbReference type="PANTHER" id="PTHR31404">
    <property type="entry name" value="MITOCHONDRIAL GENOME MAINTENANCE PROTEIN MGM101"/>
    <property type="match status" value="1"/>
</dbReference>
<feature type="region of interest" description="Disordered" evidence="10">
    <location>
        <begin position="1"/>
        <end position="96"/>
    </location>
</feature>
<evidence type="ECO:0000256" key="6">
    <source>
        <dbReference type="ARBA" id="ARBA00023125"/>
    </source>
</evidence>
<evidence type="ECO:0000256" key="8">
    <source>
        <dbReference type="ARBA" id="ARBA00023204"/>
    </source>
</evidence>
<keyword evidence="5" id="KW-0809">Transit peptide</keyword>
<evidence type="ECO:0000256" key="1">
    <source>
        <dbReference type="ARBA" id="ARBA00004436"/>
    </source>
</evidence>
<keyword evidence="8" id="KW-0234">DNA repair</keyword>
<dbReference type="InterPro" id="IPR009446">
    <property type="entry name" value="Mgm101"/>
</dbReference>
<evidence type="ECO:0000313" key="12">
    <source>
        <dbReference type="Proteomes" id="UP000279259"/>
    </source>
</evidence>
<evidence type="ECO:0000256" key="5">
    <source>
        <dbReference type="ARBA" id="ARBA00022946"/>
    </source>
</evidence>
<accession>A0A427YL20</accession>